<dbReference type="Proteomes" id="UP001497382">
    <property type="component" value="Unassembled WGS sequence"/>
</dbReference>
<proteinExistence type="predicted"/>
<evidence type="ECO:0000313" key="2">
    <source>
        <dbReference type="Proteomes" id="UP001497382"/>
    </source>
</evidence>
<reference evidence="1 2" key="1">
    <citation type="submission" date="2024-04" db="EMBL/GenBank/DDBJ databases">
        <authorList>
            <person name="Rising A."/>
            <person name="Reimegard J."/>
            <person name="Sonavane S."/>
            <person name="Akerstrom W."/>
            <person name="Nylinder S."/>
            <person name="Hedman E."/>
            <person name="Kallberg Y."/>
        </authorList>
    </citation>
    <scope>NUCLEOTIDE SEQUENCE [LARGE SCALE GENOMIC DNA]</scope>
</reference>
<dbReference type="EMBL" id="CAXIEN010000094">
    <property type="protein sequence ID" value="CAL1276492.1"/>
    <property type="molecule type" value="Genomic_DNA"/>
</dbReference>
<comment type="caution">
    <text evidence="1">The sequence shown here is derived from an EMBL/GenBank/DDBJ whole genome shotgun (WGS) entry which is preliminary data.</text>
</comment>
<evidence type="ECO:0000313" key="1">
    <source>
        <dbReference type="EMBL" id="CAL1276492.1"/>
    </source>
</evidence>
<name>A0AAV1ZXC5_9ARAC</name>
<gene>
    <name evidence="1" type="ORF">LARSCL_LOCUS8679</name>
</gene>
<accession>A0AAV1ZXC5</accession>
<protein>
    <submittedName>
        <fullName evidence="1">Uncharacterized protein</fullName>
    </submittedName>
</protein>
<keyword evidence="2" id="KW-1185">Reference proteome</keyword>
<dbReference type="AlphaFoldDB" id="A0AAV1ZXC5"/>
<organism evidence="1 2">
    <name type="scientific">Larinioides sclopetarius</name>
    <dbReference type="NCBI Taxonomy" id="280406"/>
    <lineage>
        <taxon>Eukaryota</taxon>
        <taxon>Metazoa</taxon>
        <taxon>Ecdysozoa</taxon>
        <taxon>Arthropoda</taxon>
        <taxon>Chelicerata</taxon>
        <taxon>Arachnida</taxon>
        <taxon>Araneae</taxon>
        <taxon>Araneomorphae</taxon>
        <taxon>Entelegynae</taxon>
        <taxon>Araneoidea</taxon>
        <taxon>Araneidae</taxon>
        <taxon>Larinioides</taxon>
    </lineage>
</organism>
<sequence>MFADFVELLVESCLWKIVLLAWDHNRALRDTGDSKTVRSLEKLMSFIRHKVESEEMIALARKGFEKLASFKRNRHASDPSDAASIYMIISTNSDNRTFIEMALFVPESDFKGCLLTT</sequence>